<evidence type="ECO:0000259" key="1">
    <source>
        <dbReference type="Pfam" id="PF18029"/>
    </source>
</evidence>
<dbReference type="PANTHER" id="PTHR35908">
    <property type="entry name" value="HYPOTHETICAL FUSION PROTEIN"/>
    <property type="match status" value="1"/>
</dbReference>
<dbReference type="InterPro" id="IPR041581">
    <property type="entry name" value="Glyoxalase_6"/>
</dbReference>
<proteinExistence type="predicted"/>
<dbReference type="Proteomes" id="UP000324351">
    <property type="component" value="Unassembled WGS sequence"/>
</dbReference>
<evidence type="ECO:0000313" key="3">
    <source>
        <dbReference type="Proteomes" id="UP000324351"/>
    </source>
</evidence>
<keyword evidence="3" id="KW-1185">Reference proteome</keyword>
<feature type="domain" description="Glyoxalase-like" evidence="1">
    <location>
        <begin position="132"/>
        <end position="237"/>
    </location>
</feature>
<dbReference type="InterPro" id="IPR029068">
    <property type="entry name" value="Glyas_Bleomycin-R_OHBP_Dase"/>
</dbReference>
<dbReference type="Pfam" id="PF18029">
    <property type="entry name" value="Glyoxalase_6"/>
    <property type="match status" value="2"/>
</dbReference>
<organism evidence="2 3">
    <name type="scientific">Nocardioides antri</name>
    <dbReference type="NCBI Taxonomy" id="2607659"/>
    <lineage>
        <taxon>Bacteria</taxon>
        <taxon>Bacillati</taxon>
        <taxon>Actinomycetota</taxon>
        <taxon>Actinomycetes</taxon>
        <taxon>Propionibacteriales</taxon>
        <taxon>Nocardioidaceae</taxon>
        <taxon>Nocardioides</taxon>
    </lineage>
</organism>
<dbReference type="SUPFAM" id="SSF54593">
    <property type="entry name" value="Glyoxalase/Bleomycin resistance protein/Dihydroxybiphenyl dioxygenase"/>
    <property type="match status" value="2"/>
</dbReference>
<dbReference type="RefSeq" id="WP_149751663.1">
    <property type="nucleotide sequence ID" value="NZ_VUJW01000010.1"/>
</dbReference>
<protein>
    <submittedName>
        <fullName evidence="2">VOC family protein</fullName>
    </submittedName>
</protein>
<evidence type="ECO:0000313" key="2">
    <source>
        <dbReference type="EMBL" id="KAA1426044.1"/>
    </source>
</evidence>
<sequence>MSPTWITAFLDSTPAAFDDSVAYWSALTGYDLSPPRGDAGEFATLVPRDGDAFLRVQRLAEGPDRIHLDLHVPDARAAADAAVGLGATEVADLGYVVLRSPGGFTFCYVTHEAATRPRPATWPGGHSSLVDQVCLDIPATSYDRESLFWSELTGWEERGSTVSTDFHSLVRPAGQPIRLLLQRLHDPTGDVRAHLDWATSDRAAETERHVGLGATVRDTQSHWTVLEDPTGRVYCLTDRDPETGVLP</sequence>
<reference evidence="2 3" key="2">
    <citation type="submission" date="2019-09" db="EMBL/GenBank/DDBJ databases">
        <authorList>
            <person name="Jin C."/>
        </authorList>
    </citation>
    <scope>NUCLEOTIDE SEQUENCE [LARGE SCALE GENOMIC DNA]</scope>
    <source>
        <strain evidence="2 3">BN140041</strain>
    </source>
</reference>
<dbReference type="AlphaFoldDB" id="A0A5B1LZV8"/>
<dbReference type="PANTHER" id="PTHR35908:SF1">
    <property type="entry name" value="CONSERVED PROTEIN"/>
    <property type="match status" value="1"/>
</dbReference>
<accession>A0A5B1LZV8</accession>
<name>A0A5B1LZV8_9ACTN</name>
<dbReference type="EMBL" id="VUJW01000010">
    <property type="protein sequence ID" value="KAA1426044.1"/>
    <property type="molecule type" value="Genomic_DNA"/>
</dbReference>
<gene>
    <name evidence="2" type="ORF">F0U47_17065</name>
</gene>
<feature type="domain" description="Glyoxalase-like" evidence="1">
    <location>
        <begin position="15"/>
        <end position="108"/>
    </location>
</feature>
<reference evidence="2 3" key="1">
    <citation type="submission" date="2019-09" db="EMBL/GenBank/DDBJ databases">
        <title>Nocardioides panacisoli sp. nov., isolated from the soil of a ginseng field.</title>
        <authorList>
            <person name="Cho C."/>
        </authorList>
    </citation>
    <scope>NUCLEOTIDE SEQUENCE [LARGE SCALE GENOMIC DNA]</scope>
    <source>
        <strain evidence="2 3">BN140041</strain>
    </source>
</reference>
<dbReference type="Gene3D" id="3.10.180.10">
    <property type="entry name" value="2,3-Dihydroxybiphenyl 1,2-Dioxygenase, domain 1"/>
    <property type="match status" value="2"/>
</dbReference>
<dbReference type="PROSITE" id="PS51300">
    <property type="entry name" value="NIRD"/>
    <property type="match status" value="1"/>
</dbReference>
<comment type="caution">
    <text evidence="2">The sequence shown here is derived from an EMBL/GenBank/DDBJ whole genome shotgun (WGS) entry which is preliminary data.</text>
</comment>